<dbReference type="Pfam" id="PF22666">
    <property type="entry name" value="Glyco_hydro_2_N2"/>
    <property type="match status" value="1"/>
</dbReference>
<protein>
    <recommendedName>
        <fullName evidence="14">Beta-mannosidase B</fullName>
        <ecNumber evidence="6">3.2.1.25</ecNumber>
    </recommendedName>
    <alternativeName>
        <fullName evidence="15">Mannanase B</fullName>
    </alternativeName>
</protein>
<dbReference type="InterPro" id="IPR041447">
    <property type="entry name" value="Mannosidase_ig"/>
</dbReference>
<dbReference type="SUPFAM" id="SSF51445">
    <property type="entry name" value="(Trans)glycosidases"/>
    <property type="match status" value="1"/>
</dbReference>
<dbReference type="AlphaFoldDB" id="A0A0V8IZV0"/>
<dbReference type="Pfam" id="PF17753">
    <property type="entry name" value="Ig_mannosidase"/>
    <property type="match status" value="1"/>
</dbReference>
<dbReference type="PANTHER" id="PTHR43730">
    <property type="entry name" value="BETA-MANNOSIDASE"/>
    <property type="match status" value="1"/>
</dbReference>
<comment type="pathway">
    <text evidence="4">Glycan metabolism; N-glycan degradation.</text>
</comment>
<comment type="subcellular location">
    <subcellularLocation>
        <location evidence="2">Lysosome</location>
    </subcellularLocation>
    <subcellularLocation>
        <location evidence="3">Secreted</location>
    </subcellularLocation>
</comment>
<feature type="domain" description="Beta-mannosidase-like galactose-binding" evidence="19">
    <location>
        <begin position="21"/>
        <end position="198"/>
    </location>
</feature>
<evidence type="ECO:0000313" key="21">
    <source>
        <dbReference type="Proteomes" id="UP000054099"/>
    </source>
</evidence>
<organism evidence="20 21">
    <name type="scientific">Fictibacillus enclensis</name>
    <dbReference type="NCBI Taxonomy" id="1017270"/>
    <lineage>
        <taxon>Bacteria</taxon>
        <taxon>Bacillati</taxon>
        <taxon>Bacillota</taxon>
        <taxon>Bacilli</taxon>
        <taxon>Bacillales</taxon>
        <taxon>Fictibacillaceae</taxon>
        <taxon>Fictibacillus</taxon>
    </lineage>
</organism>
<dbReference type="PANTHER" id="PTHR43730:SF1">
    <property type="entry name" value="BETA-MANNOSIDASE"/>
    <property type="match status" value="1"/>
</dbReference>
<evidence type="ECO:0000259" key="18">
    <source>
        <dbReference type="Pfam" id="PF17786"/>
    </source>
</evidence>
<evidence type="ECO:0000256" key="9">
    <source>
        <dbReference type="ARBA" id="ARBA00022801"/>
    </source>
</evidence>
<sequence>MTQELSFNATSTKSTLQLKDWKFKACDEQNWLSAEVPGCVHTDLLKNRLISDPFYGKNELQLQWIDKKDWEYETTFDVPHTMLSLDRLELLFHGLDTYGDVYLNDTQILKTDNMFRVWKKDVKEHLKEQNNVLRIRFCSPIEKDLVKQEKLGYNLPAVNDHSEDGEVGDKTLSVFARKAPYHYGWDWGPRFVTSGIWKSVELAGWSTAEISDLFIQQKKVTSSSAELTAVVEIETEKEAEGILHIEAEGVSISQDVRLAVGTNTVEIELKITNPKLWWSRGLGEPHLYDFTASYVQEEQMITEKTVRTGLRSITLVREKDEQGASFYFELNGVPVFAKGANHIPNDSFVTEVTYERYKHEIISAELANMNMLRVWGGGIYENDEFYELCDQHGILVWQDFMFACSMYPGDQAFMDNVKAEAEDNIRRLRNHPCIALWCGNNEMDVAWAQYDEEAGWGWKQQYSQEQRDEIWQAYDTLFHHLLPEAVQRLSPEIAYWPSSPMADWSNDRQQHSNYVSGSGDIHYWDVWHGSKPFEEYNSHVGRFMSEYGFQSFPEYKNVKQYAEDEDMELESEVMLHHQKNGRGNALIKEYMEKYLPVAKDFPSFLYMSHVLQAEGIKSAIEAHRRKKPYCMGTLYWQMNDCWPVASWASMDYYGRWKALHYYAKKSFQDVMVSIDGTNSEKVDVHVISDQLDPVEGTLISRLLNFQGEVIREFKDAVNLDKNTGNVILSLSTAELLDGQDPAGTVFQAELVADERVIDCKEHYFVSGKELKLKIPVLSITRVSDSEYMIETNTLAKQVWLSTDTEGVFSDNYFDLIPGSPKRIQFFERKEGALVFGSPENLEVQSMYDFMKR</sequence>
<feature type="domain" description="Glycoside hydrolase family 2 immunoglobulin-like beta-sandwich" evidence="16">
    <location>
        <begin position="209"/>
        <end position="311"/>
    </location>
</feature>
<evidence type="ECO:0000256" key="2">
    <source>
        <dbReference type="ARBA" id="ARBA00004371"/>
    </source>
</evidence>
<keyword evidence="11" id="KW-0458">Lysosome</keyword>
<evidence type="ECO:0000259" key="16">
    <source>
        <dbReference type="Pfam" id="PF00703"/>
    </source>
</evidence>
<comment type="subunit">
    <text evidence="5">Homodimer.</text>
</comment>
<keyword evidence="8" id="KW-0732">Signal</keyword>
<dbReference type="Pfam" id="PF17786">
    <property type="entry name" value="Mannosidase_ig"/>
    <property type="match status" value="1"/>
</dbReference>
<dbReference type="InterPro" id="IPR054593">
    <property type="entry name" value="Beta-mannosidase-like_N2"/>
</dbReference>
<dbReference type="EMBL" id="LNQN01000007">
    <property type="protein sequence ID" value="KSU80276.1"/>
    <property type="molecule type" value="Genomic_DNA"/>
</dbReference>
<dbReference type="Gene3D" id="2.60.120.260">
    <property type="entry name" value="Galactose-binding domain-like"/>
    <property type="match status" value="1"/>
</dbReference>
<evidence type="ECO:0000313" key="20">
    <source>
        <dbReference type="EMBL" id="KSU80276.1"/>
    </source>
</evidence>
<keyword evidence="12" id="KW-0326">Glycosidase</keyword>
<dbReference type="GO" id="GO:0005764">
    <property type="term" value="C:lysosome"/>
    <property type="evidence" value="ECO:0007669"/>
    <property type="project" value="UniProtKB-SubCell"/>
</dbReference>
<evidence type="ECO:0000256" key="6">
    <source>
        <dbReference type="ARBA" id="ARBA00012754"/>
    </source>
</evidence>
<dbReference type="InterPro" id="IPR036156">
    <property type="entry name" value="Beta-gal/glucu_dom_sf"/>
</dbReference>
<dbReference type="GO" id="GO:0006516">
    <property type="term" value="P:glycoprotein catabolic process"/>
    <property type="evidence" value="ECO:0007669"/>
    <property type="project" value="TreeGrafter"/>
</dbReference>
<evidence type="ECO:0000256" key="14">
    <source>
        <dbReference type="ARBA" id="ARBA00041069"/>
    </source>
</evidence>
<name>A0A0V8IZV0_9BACL</name>
<gene>
    <name evidence="20" type="ORF">AS030_20270</name>
</gene>
<dbReference type="InterPro" id="IPR008979">
    <property type="entry name" value="Galactose-bd-like_sf"/>
</dbReference>
<dbReference type="GO" id="GO:0005576">
    <property type="term" value="C:extracellular region"/>
    <property type="evidence" value="ECO:0007669"/>
    <property type="project" value="UniProtKB-SubCell"/>
</dbReference>
<evidence type="ECO:0000256" key="10">
    <source>
        <dbReference type="ARBA" id="ARBA00023180"/>
    </source>
</evidence>
<dbReference type="GO" id="GO:0005975">
    <property type="term" value="P:carbohydrate metabolic process"/>
    <property type="evidence" value="ECO:0007669"/>
    <property type="project" value="InterPro"/>
</dbReference>
<evidence type="ECO:0000256" key="8">
    <source>
        <dbReference type="ARBA" id="ARBA00022729"/>
    </source>
</evidence>
<evidence type="ECO:0000256" key="3">
    <source>
        <dbReference type="ARBA" id="ARBA00004613"/>
    </source>
</evidence>
<reference evidence="20 21" key="1">
    <citation type="journal article" date="2014" name="Antonie Van Leeuwenhoek">
        <title>Fictibacillus enclensis sp. nov., isolated from marine sediment.</title>
        <authorList>
            <person name="Dastager S.G."/>
            <person name="Mawlankar R."/>
            <person name="Srinivasan K."/>
            <person name="Tang S.K."/>
            <person name="Lee J.C."/>
            <person name="Ramana V.V."/>
            <person name="Shouche Y.S."/>
        </authorList>
    </citation>
    <scope>NUCLEOTIDE SEQUENCE [LARGE SCALE GENOMIC DNA]</scope>
    <source>
        <strain evidence="20 21">NIO-1003</strain>
    </source>
</reference>
<dbReference type="OrthoDB" id="9801077at2"/>
<feature type="domain" description="Mannosidase Ig/CBM-like" evidence="18">
    <location>
        <begin position="680"/>
        <end position="768"/>
    </location>
</feature>
<evidence type="ECO:0000256" key="13">
    <source>
        <dbReference type="ARBA" id="ARBA00038429"/>
    </source>
</evidence>
<dbReference type="EC" id="3.2.1.25" evidence="6"/>
<comment type="similarity">
    <text evidence="13">Belongs to the glycosyl hydrolase 2 family. Beta-mannosidase B subfamily.</text>
</comment>
<evidence type="ECO:0000256" key="1">
    <source>
        <dbReference type="ARBA" id="ARBA00000829"/>
    </source>
</evidence>
<dbReference type="GO" id="GO:0004567">
    <property type="term" value="F:beta-mannosidase activity"/>
    <property type="evidence" value="ECO:0007669"/>
    <property type="project" value="UniProtKB-EC"/>
</dbReference>
<dbReference type="FunFam" id="2.60.120.260:FF:000060">
    <property type="entry name" value="Probable beta-mannosidase"/>
    <property type="match status" value="1"/>
</dbReference>
<keyword evidence="7" id="KW-0964">Secreted</keyword>
<dbReference type="InterPro" id="IPR006102">
    <property type="entry name" value="Ig-like_GH2"/>
</dbReference>
<dbReference type="RefSeq" id="WP_061975142.1">
    <property type="nucleotide sequence ID" value="NZ_FMAV01000005.1"/>
</dbReference>
<proteinExistence type="inferred from homology"/>
<dbReference type="FunFam" id="3.20.20.80:FF:000050">
    <property type="entry name" value="Beta-mannosidase B"/>
    <property type="match status" value="1"/>
</dbReference>
<dbReference type="InterPro" id="IPR050887">
    <property type="entry name" value="Beta-mannosidase_GH2"/>
</dbReference>
<dbReference type="InterPro" id="IPR017853">
    <property type="entry name" value="GH"/>
</dbReference>
<evidence type="ECO:0000256" key="15">
    <source>
        <dbReference type="ARBA" id="ARBA00041614"/>
    </source>
</evidence>
<keyword evidence="9" id="KW-0378">Hydrolase</keyword>
<dbReference type="SUPFAM" id="SSF49785">
    <property type="entry name" value="Galactose-binding domain-like"/>
    <property type="match status" value="1"/>
</dbReference>
<dbReference type="Gene3D" id="3.20.20.80">
    <property type="entry name" value="Glycosidases"/>
    <property type="match status" value="1"/>
</dbReference>
<evidence type="ECO:0000259" key="19">
    <source>
        <dbReference type="Pfam" id="PF22666"/>
    </source>
</evidence>
<keyword evidence="21" id="KW-1185">Reference proteome</keyword>
<feature type="domain" description="Beta-mannosidase Ig-fold" evidence="17">
    <location>
        <begin position="784"/>
        <end position="849"/>
    </location>
</feature>
<evidence type="ECO:0000256" key="11">
    <source>
        <dbReference type="ARBA" id="ARBA00023228"/>
    </source>
</evidence>
<evidence type="ECO:0000259" key="17">
    <source>
        <dbReference type="Pfam" id="PF17753"/>
    </source>
</evidence>
<evidence type="ECO:0000256" key="12">
    <source>
        <dbReference type="ARBA" id="ARBA00023295"/>
    </source>
</evidence>
<accession>A0A0V8IZV0</accession>
<dbReference type="Pfam" id="PF00703">
    <property type="entry name" value="Glyco_hydro_2"/>
    <property type="match status" value="1"/>
</dbReference>
<comment type="caution">
    <text evidence="20">The sequence shown here is derived from an EMBL/GenBank/DDBJ whole genome shotgun (WGS) entry which is preliminary data.</text>
</comment>
<dbReference type="Gene3D" id="2.60.40.10">
    <property type="entry name" value="Immunoglobulins"/>
    <property type="match status" value="3"/>
</dbReference>
<keyword evidence="10" id="KW-0325">Glycoprotein</keyword>
<evidence type="ECO:0000256" key="7">
    <source>
        <dbReference type="ARBA" id="ARBA00022525"/>
    </source>
</evidence>
<dbReference type="SUPFAM" id="SSF49303">
    <property type="entry name" value="beta-Galactosidase/glucuronidase domain"/>
    <property type="match status" value="3"/>
</dbReference>
<comment type="catalytic activity">
    <reaction evidence="1">
        <text>Hydrolysis of terminal, non-reducing beta-D-mannose residues in beta-D-mannosides.</text>
        <dbReference type="EC" id="3.2.1.25"/>
    </reaction>
</comment>
<dbReference type="InterPro" id="IPR041625">
    <property type="entry name" value="Beta-mannosidase_Ig"/>
</dbReference>
<dbReference type="InterPro" id="IPR013783">
    <property type="entry name" value="Ig-like_fold"/>
</dbReference>
<evidence type="ECO:0000256" key="5">
    <source>
        <dbReference type="ARBA" id="ARBA00011738"/>
    </source>
</evidence>
<evidence type="ECO:0000256" key="4">
    <source>
        <dbReference type="ARBA" id="ARBA00004740"/>
    </source>
</evidence>
<dbReference type="Proteomes" id="UP000054099">
    <property type="component" value="Unassembled WGS sequence"/>
</dbReference>